<dbReference type="AlphaFoldDB" id="A0AAU9F116"/>
<evidence type="ECO:0000313" key="3">
    <source>
        <dbReference type="Proteomes" id="UP001366166"/>
    </source>
</evidence>
<dbReference type="KEGG" id="dmp:FAK_28890"/>
<dbReference type="Gene3D" id="2.130.10.130">
    <property type="entry name" value="Integrin alpha, N-terminal"/>
    <property type="match status" value="1"/>
</dbReference>
<dbReference type="Proteomes" id="UP001366166">
    <property type="component" value="Chromosome"/>
</dbReference>
<dbReference type="InterPro" id="IPR013517">
    <property type="entry name" value="FG-GAP"/>
</dbReference>
<name>A0AAU9F116_9BACT</name>
<evidence type="ECO:0000256" key="1">
    <source>
        <dbReference type="ARBA" id="ARBA00022729"/>
    </source>
</evidence>
<accession>A0AAU9F116</accession>
<proteinExistence type="predicted"/>
<evidence type="ECO:0008006" key="4">
    <source>
        <dbReference type="Google" id="ProtNLM"/>
    </source>
</evidence>
<keyword evidence="1" id="KW-0732">Signal</keyword>
<gene>
    <name evidence="2" type="ORF">FAK_28890</name>
</gene>
<dbReference type="Gene3D" id="3.40.50.10610">
    <property type="entry name" value="ABC-type transport auxiliary lipoprotein component"/>
    <property type="match status" value="1"/>
</dbReference>
<dbReference type="InterPro" id="IPR028994">
    <property type="entry name" value="Integrin_alpha_N"/>
</dbReference>
<dbReference type="Pfam" id="PF13517">
    <property type="entry name" value="FG-GAP_3"/>
    <property type="match status" value="1"/>
</dbReference>
<organism evidence="2 3">
    <name type="scientific">Desulfoferula mesophila</name>
    <dbReference type="NCBI Taxonomy" id="3058419"/>
    <lineage>
        <taxon>Bacteria</taxon>
        <taxon>Pseudomonadati</taxon>
        <taxon>Thermodesulfobacteriota</taxon>
        <taxon>Desulfarculia</taxon>
        <taxon>Desulfarculales</taxon>
        <taxon>Desulfarculaceae</taxon>
        <taxon>Desulfoferula</taxon>
    </lineage>
</organism>
<protein>
    <recommendedName>
        <fullName evidence="4">VCBS repeat-containing protein</fullName>
    </recommendedName>
</protein>
<dbReference type="RefSeq" id="WP_338600812.1">
    <property type="nucleotide sequence ID" value="NZ_AP028679.1"/>
</dbReference>
<evidence type="ECO:0000313" key="2">
    <source>
        <dbReference type="EMBL" id="BEQ15823.1"/>
    </source>
</evidence>
<keyword evidence="3" id="KW-1185">Reference proteome</keyword>
<sequence length="561" mass="62397">MKRSRFFWSVVALLAVLSVALTAPVALSAAPKRVVILPFTTNSQEDISFLAKGLRDMLASRLPWQDKVTVVEPDLVAPLLKKYPAPYTEAKAREIGKELSAQVVVYGSITKLGSTISVDARVLKVDQPGQALTAYVNAKDMDEVIPQINQFAQRINAEIFKRPDAIAAQNQAKEATKVASTGGSADSGGLEKLPENISPLNPLFLKELSGVESDRYWRSPRLKGIVNSVAVGDIDGDGKNELIIAFPNRVRFYRLTAGAFRLLYEFKDGPDGDYLFVDVGDINDDGRAEVYVSNRLVSSNESFVLEWQGGRPQMKEKGLPYSFRVQASPMGKGDWLFAQRSAVDSPFFGPVYKMHYVNGKLEEERAMNLPDTAMIFNFVVADLNASGRLYTVLVGPTMHLRVYNDKNEQIWISGDTYNASSKFLEYMEQQGTGYDSSWWYLYSRLYLTDMNNDGRQEILCLQVKGRFGMVLTHTRMIYQGTIYSMSWNGLSMVEDWRTPRIQGDVVDYVIGDVGNVGRPALVLAFTQKVFGGMMDKGVSNVVAFTLKPTTANKKPPVNKGL</sequence>
<dbReference type="EMBL" id="AP028679">
    <property type="protein sequence ID" value="BEQ15823.1"/>
    <property type="molecule type" value="Genomic_DNA"/>
</dbReference>
<dbReference type="SUPFAM" id="SSF69318">
    <property type="entry name" value="Integrin alpha N-terminal domain"/>
    <property type="match status" value="2"/>
</dbReference>
<reference evidence="3" key="1">
    <citation type="journal article" date="2023" name="Arch. Microbiol.">
        <title>Desulfoferula mesophilus gen. nov. sp. nov., a mesophilic sulfate-reducing bacterium isolated from a brackish lake sediment.</title>
        <authorList>
            <person name="Watanabe T."/>
            <person name="Yabe T."/>
            <person name="Tsuji J.M."/>
            <person name="Fukui M."/>
        </authorList>
    </citation>
    <scope>NUCLEOTIDE SEQUENCE [LARGE SCALE GENOMIC DNA]</scope>
    <source>
        <strain evidence="3">12FAK</strain>
    </source>
</reference>